<comment type="catalytic activity">
    <reaction evidence="5">
        <text>an adenosine in mRNA + S-adenosyl-L-methionine = an N(6)-methyladenosine in mRNA + S-adenosyl-L-homocysteine + H(+)</text>
        <dbReference type="Rhea" id="RHEA:55584"/>
        <dbReference type="Rhea" id="RHEA-COMP:12414"/>
        <dbReference type="Rhea" id="RHEA-COMP:12417"/>
        <dbReference type="ChEBI" id="CHEBI:15378"/>
        <dbReference type="ChEBI" id="CHEBI:57856"/>
        <dbReference type="ChEBI" id="CHEBI:59789"/>
        <dbReference type="ChEBI" id="CHEBI:74411"/>
        <dbReference type="ChEBI" id="CHEBI:74449"/>
        <dbReference type="EC" id="2.1.1.348"/>
    </reaction>
</comment>
<keyword evidence="8" id="KW-1185">Reference proteome</keyword>
<keyword evidence="2" id="KW-0489">Methyltransferase</keyword>
<keyword evidence="4" id="KW-0949">S-adenosyl-L-methionine</keyword>
<evidence type="ECO:0000256" key="6">
    <source>
        <dbReference type="SAM" id="MobiDB-lite"/>
    </source>
</evidence>
<dbReference type="EMBL" id="LXWW01000001">
    <property type="protein sequence ID" value="OAO18233.1"/>
    <property type="molecule type" value="Genomic_DNA"/>
</dbReference>
<evidence type="ECO:0000313" key="7">
    <source>
        <dbReference type="EMBL" id="OAO18233.1"/>
    </source>
</evidence>
<feature type="region of interest" description="Disordered" evidence="6">
    <location>
        <begin position="76"/>
        <end position="104"/>
    </location>
</feature>
<dbReference type="STRING" id="478820.A0A196SMF4"/>
<evidence type="ECO:0000313" key="8">
    <source>
        <dbReference type="Proteomes" id="UP000078348"/>
    </source>
</evidence>
<dbReference type="AlphaFoldDB" id="A0A196SMF4"/>
<evidence type="ECO:0000256" key="1">
    <source>
        <dbReference type="ARBA" id="ARBA00012160"/>
    </source>
</evidence>
<comment type="caution">
    <text evidence="7">The sequence shown here is derived from an EMBL/GenBank/DDBJ whole genome shotgun (WGS) entry which is preliminary data.</text>
</comment>
<dbReference type="GO" id="GO:0036396">
    <property type="term" value="C:RNA N6-methyladenosine methyltransferase complex"/>
    <property type="evidence" value="ECO:0007669"/>
    <property type="project" value="TreeGrafter"/>
</dbReference>
<evidence type="ECO:0000256" key="2">
    <source>
        <dbReference type="ARBA" id="ARBA00022603"/>
    </source>
</evidence>
<dbReference type="InterPro" id="IPR007757">
    <property type="entry name" value="MT-A70-like"/>
</dbReference>
<keyword evidence="3" id="KW-0808">Transferase</keyword>
<evidence type="ECO:0000256" key="5">
    <source>
        <dbReference type="ARBA" id="ARBA00048957"/>
    </source>
</evidence>
<proteinExistence type="predicted"/>
<evidence type="ECO:0000256" key="4">
    <source>
        <dbReference type="ARBA" id="ARBA00022691"/>
    </source>
</evidence>
<dbReference type="Proteomes" id="UP000078348">
    <property type="component" value="Unassembled WGS sequence"/>
</dbReference>
<evidence type="ECO:0000256" key="3">
    <source>
        <dbReference type="ARBA" id="ARBA00022679"/>
    </source>
</evidence>
<dbReference type="EC" id="2.1.1.348" evidence="1"/>
<gene>
    <name evidence="7" type="ORF">AV274_0015</name>
</gene>
<feature type="compositionally biased region" description="Acidic residues" evidence="6">
    <location>
        <begin position="76"/>
        <end position="86"/>
    </location>
</feature>
<reference evidence="7 8" key="1">
    <citation type="submission" date="2016-05" db="EMBL/GenBank/DDBJ databases">
        <title>Nuclear genome of Blastocystis sp. subtype 1 NandII.</title>
        <authorList>
            <person name="Gentekaki E."/>
            <person name="Curtis B."/>
            <person name="Stairs C."/>
            <person name="Eme L."/>
            <person name="Herman E."/>
            <person name="Klimes V."/>
            <person name="Arias M.C."/>
            <person name="Elias M."/>
            <person name="Hilliou F."/>
            <person name="Klute M."/>
            <person name="Malik S.-B."/>
            <person name="Pightling A."/>
            <person name="Rachubinski R."/>
            <person name="Salas D."/>
            <person name="Schlacht A."/>
            <person name="Suga H."/>
            <person name="Archibald J."/>
            <person name="Ball S.G."/>
            <person name="Clark G."/>
            <person name="Dacks J."/>
            <person name="Van Der Giezen M."/>
            <person name="Tsaousis A."/>
            <person name="Roger A."/>
        </authorList>
    </citation>
    <scope>NUCLEOTIDE SEQUENCE [LARGE SCALE GENOMIC DNA]</scope>
    <source>
        <strain evidence="8">ATCC 50177 / NandII</strain>
    </source>
</reference>
<sequence>MSPGRVQRSYSSTTRYGRAGFLHLQWKRKRSNGVLQQLPNVVPLLMYRDSGRGSRPCNRFHLRVLLLRGSQGNKEDEEEYILEEDESLQRKRNRSERHHAMSSSSIADSFGGAVEEMNERSVMKAICCIEQKLLLSDVSPSIHNTVDEAKNDSKQRDNDFSTVLSSYSELKALRNELQKKGLLHRLIKLREMTSLKPVAAGEDGNMDDLDDEMKACVTELSQYDPPPLSIPINADIRTFDWEKLGQTQFATTGRYFDVIMMDPPWQLATANPTRGVAIAYEQLGDDTISAIPVAKIQTDGYLFMWVINAKYRLAIEMISYWGYVRRRDRVGEVQPQPAHGEEPRLLPAALQGDLLRGEARQPAATDQLRAGVGRDLLRAPGPEPEAHRYIRAHRAVGAEVLPGDLRAQEQPSKQLGHGGERAMTVF</sequence>
<dbReference type="PANTHER" id="PTHR12829">
    <property type="entry name" value="N6-ADENOSINE-METHYLTRANSFERASE"/>
    <property type="match status" value="1"/>
</dbReference>
<accession>A0A196SMF4</accession>
<dbReference type="Pfam" id="PF05063">
    <property type="entry name" value="MT-A70"/>
    <property type="match status" value="1"/>
</dbReference>
<dbReference type="OrthoDB" id="10262526at2759"/>
<organism evidence="7 8">
    <name type="scientific">Blastocystis sp. subtype 1 (strain ATCC 50177 / NandII)</name>
    <dbReference type="NCBI Taxonomy" id="478820"/>
    <lineage>
        <taxon>Eukaryota</taxon>
        <taxon>Sar</taxon>
        <taxon>Stramenopiles</taxon>
        <taxon>Bigyra</taxon>
        <taxon>Opalozoa</taxon>
        <taxon>Opalinata</taxon>
        <taxon>Blastocystidae</taxon>
        <taxon>Blastocystis</taxon>
    </lineage>
</organism>
<protein>
    <recommendedName>
        <fullName evidence="1">mRNA m(6)A methyltransferase</fullName>
        <ecNumber evidence="1">2.1.1.348</ecNumber>
    </recommendedName>
</protein>
<dbReference type="PANTHER" id="PTHR12829:SF7">
    <property type="entry name" value="N6-ADENOSINE-METHYLTRANSFERASE CATALYTIC SUBUNIT"/>
    <property type="match status" value="1"/>
</dbReference>
<name>A0A196SMF4_BLAHN</name>
<dbReference type="GO" id="GO:0005634">
    <property type="term" value="C:nucleus"/>
    <property type="evidence" value="ECO:0007669"/>
    <property type="project" value="TreeGrafter"/>
</dbReference>
<dbReference type="GO" id="GO:0001734">
    <property type="term" value="F:mRNA m(6)A methyltransferase activity"/>
    <property type="evidence" value="ECO:0007669"/>
    <property type="project" value="UniProtKB-EC"/>
</dbReference>
<dbReference type="GO" id="GO:0032259">
    <property type="term" value="P:methylation"/>
    <property type="evidence" value="ECO:0007669"/>
    <property type="project" value="UniProtKB-KW"/>
</dbReference>